<evidence type="ECO:0000256" key="1">
    <source>
        <dbReference type="SAM" id="MobiDB-lite"/>
    </source>
</evidence>
<evidence type="ECO:0000313" key="3">
    <source>
        <dbReference type="Proteomes" id="UP000286134"/>
    </source>
</evidence>
<evidence type="ECO:0000313" key="2">
    <source>
        <dbReference type="EMBL" id="RKF59186.1"/>
    </source>
</evidence>
<feature type="region of interest" description="Disordered" evidence="1">
    <location>
        <begin position="94"/>
        <end position="120"/>
    </location>
</feature>
<reference evidence="2 3" key="1">
    <citation type="journal article" date="2018" name="BMC Genomics">
        <title>Comparative genome analyses reveal sequence features reflecting distinct modes of host-adaptation between dicot and monocot powdery mildew.</title>
        <authorList>
            <person name="Wu Y."/>
            <person name="Ma X."/>
            <person name="Pan Z."/>
            <person name="Kale S.D."/>
            <person name="Song Y."/>
            <person name="King H."/>
            <person name="Zhang Q."/>
            <person name="Presley C."/>
            <person name="Deng X."/>
            <person name="Wei C.I."/>
            <person name="Xiao S."/>
        </authorList>
    </citation>
    <scope>NUCLEOTIDE SEQUENCE [LARGE SCALE GENOMIC DNA]</scope>
    <source>
        <strain evidence="2">UMSG2</strain>
    </source>
</reference>
<protein>
    <submittedName>
        <fullName evidence="2">Uncharacterized protein</fullName>
    </submittedName>
</protein>
<organism evidence="2 3">
    <name type="scientific">Erysiphe neolycopersici</name>
    <dbReference type="NCBI Taxonomy" id="212602"/>
    <lineage>
        <taxon>Eukaryota</taxon>
        <taxon>Fungi</taxon>
        <taxon>Dikarya</taxon>
        <taxon>Ascomycota</taxon>
        <taxon>Pezizomycotina</taxon>
        <taxon>Leotiomycetes</taxon>
        <taxon>Erysiphales</taxon>
        <taxon>Erysiphaceae</taxon>
        <taxon>Erysiphe</taxon>
    </lineage>
</organism>
<dbReference type="AlphaFoldDB" id="A0A420HP27"/>
<dbReference type="Proteomes" id="UP000286134">
    <property type="component" value="Unassembled WGS sequence"/>
</dbReference>
<accession>A0A420HP27</accession>
<sequence>MYQCKAIPDEIALSMVSRISPSENDDGSIEEALEKVLVRSFSDENIAYNIFLDKKGLISKCECLKISLNHVVCMHMFIASRILGYGSCFSTNEVVSSSSTEDPNSAAQLKLTKTSRHEEI</sequence>
<keyword evidence="3" id="KW-1185">Reference proteome</keyword>
<dbReference type="EMBL" id="MCFK01006225">
    <property type="protein sequence ID" value="RKF59186.1"/>
    <property type="molecule type" value="Genomic_DNA"/>
</dbReference>
<comment type="caution">
    <text evidence="2">The sequence shown here is derived from an EMBL/GenBank/DDBJ whole genome shotgun (WGS) entry which is preliminary data.</text>
</comment>
<gene>
    <name evidence="2" type="ORF">OnM2_062036</name>
</gene>
<proteinExistence type="predicted"/>
<name>A0A420HP27_9PEZI</name>